<dbReference type="Proteomes" id="UP000762676">
    <property type="component" value="Unassembled WGS sequence"/>
</dbReference>
<feature type="region of interest" description="Disordered" evidence="1">
    <location>
        <begin position="70"/>
        <end position="101"/>
    </location>
</feature>
<organism evidence="2 3">
    <name type="scientific">Elysia marginata</name>
    <dbReference type="NCBI Taxonomy" id="1093978"/>
    <lineage>
        <taxon>Eukaryota</taxon>
        <taxon>Metazoa</taxon>
        <taxon>Spiralia</taxon>
        <taxon>Lophotrochozoa</taxon>
        <taxon>Mollusca</taxon>
        <taxon>Gastropoda</taxon>
        <taxon>Heterobranchia</taxon>
        <taxon>Euthyneura</taxon>
        <taxon>Panpulmonata</taxon>
        <taxon>Sacoglossa</taxon>
        <taxon>Placobranchoidea</taxon>
        <taxon>Plakobranchidae</taxon>
        <taxon>Elysia</taxon>
    </lineage>
</organism>
<protein>
    <submittedName>
        <fullName evidence="2">Uncharacterized protein</fullName>
    </submittedName>
</protein>
<evidence type="ECO:0000313" key="3">
    <source>
        <dbReference type="Proteomes" id="UP000762676"/>
    </source>
</evidence>
<dbReference type="EMBL" id="BMAT01007186">
    <property type="protein sequence ID" value="GFR59415.1"/>
    <property type="molecule type" value="Genomic_DNA"/>
</dbReference>
<feature type="compositionally biased region" description="Polar residues" evidence="1">
    <location>
        <begin position="92"/>
        <end position="101"/>
    </location>
</feature>
<accession>A0AAV4EFG7</accession>
<proteinExistence type="predicted"/>
<evidence type="ECO:0000256" key="1">
    <source>
        <dbReference type="SAM" id="MobiDB-lite"/>
    </source>
</evidence>
<comment type="caution">
    <text evidence="2">The sequence shown here is derived from an EMBL/GenBank/DDBJ whole genome shotgun (WGS) entry which is preliminary data.</text>
</comment>
<evidence type="ECO:0000313" key="2">
    <source>
        <dbReference type="EMBL" id="GFR59415.1"/>
    </source>
</evidence>
<keyword evidence="3" id="KW-1185">Reference proteome</keyword>
<reference evidence="2 3" key="1">
    <citation type="journal article" date="2021" name="Elife">
        <title>Chloroplast acquisition without the gene transfer in kleptoplastic sea slugs, Plakobranchus ocellatus.</title>
        <authorList>
            <person name="Maeda T."/>
            <person name="Takahashi S."/>
            <person name="Yoshida T."/>
            <person name="Shimamura S."/>
            <person name="Takaki Y."/>
            <person name="Nagai Y."/>
            <person name="Toyoda A."/>
            <person name="Suzuki Y."/>
            <person name="Arimoto A."/>
            <person name="Ishii H."/>
            <person name="Satoh N."/>
            <person name="Nishiyama T."/>
            <person name="Hasebe M."/>
            <person name="Maruyama T."/>
            <person name="Minagawa J."/>
            <person name="Obokata J."/>
            <person name="Shigenobu S."/>
        </authorList>
    </citation>
    <scope>NUCLEOTIDE SEQUENCE [LARGE SCALE GENOMIC DNA]</scope>
</reference>
<dbReference type="AlphaFoldDB" id="A0AAV4EFG7"/>
<gene>
    <name evidence="2" type="ORF">ElyMa_003504800</name>
</gene>
<name>A0AAV4EFG7_9GAST</name>
<sequence>MTLTEKRFSPELLENIISRLLKQLFHSGNRKERSQFPPISCLLGLEEKNDTTERGYGQSKTKIIDVMRNGPAQEDEAQKRRKYKMGDGLTRPVSQSSAVKPTQPVNIITSYVIADGA</sequence>